<dbReference type="FunFam" id="3.40.50.720:FF:000071">
    <property type="entry name" value="2-hydroxy-3-oxopropionate reductase"/>
    <property type="match status" value="1"/>
</dbReference>
<feature type="compositionally biased region" description="Gly residues" evidence="8">
    <location>
        <begin position="301"/>
        <end position="328"/>
    </location>
</feature>
<dbReference type="GO" id="GO:0006574">
    <property type="term" value="P:L-valine catabolic process"/>
    <property type="evidence" value="ECO:0007669"/>
    <property type="project" value="TreeGrafter"/>
</dbReference>
<organism evidence="11 12">
    <name type="scientific">Caenorhabditis remanei</name>
    <name type="common">Caenorhabditis vulgaris</name>
    <dbReference type="NCBI Taxonomy" id="31234"/>
    <lineage>
        <taxon>Eukaryota</taxon>
        <taxon>Metazoa</taxon>
        <taxon>Ecdysozoa</taxon>
        <taxon>Nematoda</taxon>
        <taxon>Chromadorea</taxon>
        <taxon>Rhabditida</taxon>
        <taxon>Rhabditina</taxon>
        <taxon>Rhabditomorpha</taxon>
        <taxon>Rhabditoidea</taxon>
        <taxon>Rhabditidae</taxon>
        <taxon>Peloderinae</taxon>
        <taxon>Caenorhabditis</taxon>
    </lineage>
</organism>
<evidence type="ECO:0000256" key="3">
    <source>
        <dbReference type="ARBA" id="ARBA00012991"/>
    </source>
</evidence>
<evidence type="ECO:0000256" key="8">
    <source>
        <dbReference type="SAM" id="MobiDB-lite"/>
    </source>
</evidence>
<comment type="catalytic activity">
    <reaction evidence="7">
        <text>3-hydroxy-2-methylpropanoate + NAD(+) = 2-methyl-3-oxopropanoate + NADH + H(+)</text>
        <dbReference type="Rhea" id="RHEA:17681"/>
        <dbReference type="ChEBI" id="CHEBI:11805"/>
        <dbReference type="ChEBI" id="CHEBI:15378"/>
        <dbReference type="ChEBI" id="CHEBI:57540"/>
        <dbReference type="ChEBI" id="CHEBI:57700"/>
        <dbReference type="ChEBI" id="CHEBI:57945"/>
        <dbReference type="EC" id="1.1.1.31"/>
    </reaction>
</comment>
<dbReference type="Pfam" id="PF14833">
    <property type="entry name" value="NAD_binding_11"/>
    <property type="match status" value="1"/>
</dbReference>
<dbReference type="GeneID" id="78777348"/>
<dbReference type="InterPro" id="IPR002204">
    <property type="entry name" value="3-OH-isobutyrate_DH-rel_CS"/>
</dbReference>
<dbReference type="EMBL" id="WUAV01000005">
    <property type="protein sequence ID" value="KAF1755295.1"/>
    <property type="molecule type" value="Genomic_DNA"/>
</dbReference>
<evidence type="ECO:0000256" key="5">
    <source>
        <dbReference type="ARBA" id="ARBA00023002"/>
    </source>
</evidence>
<sequence>MSLTGFIGLGNMGGHMARNLLKNGKKLIVYDVNKQVVDQFKSEGCEVATHPADIAAASKEIVTVLPSSPHVKAVYQGENGIFKTIQPGTLCMDSSTIDQVVTLEVAQAAALLKAEYIDAPISGGVTGAQQATLTFMVGAGNDETFARANAVLSLMGKNIVNLGAVGNGTAAKICNNMLLGIQMVAVAETMNLGMSMGLDAKALAGIINTSSGRCWSSDTYNPVPGVLPNIPCAKLLSFLDNLQSTLRTSGFNEQSVSEVMQAMQVLAKYNIMGLGLGLGVAAMAQMRTGQESQMTANHGSAGFGDGYGGGVQGGGQGGGGQGGQGGPQGDQVRRLLDMMEPNGRGGDNDFREKRQAVRRRRY</sequence>
<dbReference type="EC" id="1.1.1.31" evidence="3"/>
<evidence type="ECO:0000256" key="7">
    <source>
        <dbReference type="ARBA" id="ARBA00049197"/>
    </source>
</evidence>
<comment type="pathway">
    <text evidence="1">Amino-acid degradation; L-valine degradation.</text>
</comment>
<reference evidence="11 12" key="1">
    <citation type="submission" date="2019-12" db="EMBL/GenBank/DDBJ databases">
        <title>Chromosome-level assembly of the Caenorhabditis remanei genome.</title>
        <authorList>
            <person name="Teterina A.A."/>
            <person name="Willis J.H."/>
            <person name="Phillips P.C."/>
        </authorList>
    </citation>
    <scope>NUCLEOTIDE SEQUENCE [LARGE SCALE GENOMIC DNA]</scope>
    <source>
        <strain evidence="11 12">PX506</strain>
        <tissue evidence="11">Whole organism</tissue>
    </source>
</reference>
<evidence type="ECO:0000313" key="11">
    <source>
        <dbReference type="EMBL" id="KAF1755295.1"/>
    </source>
</evidence>
<dbReference type="PANTHER" id="PTHR22981">
    <property type="entry name" value="3-HYDROXYISOBUTYRATE DEHYDROGENASE-RELATED"/>
    <property type="match status" value="1"/>
</dbReference>
<keyword evidence="6" id="KW-0520">NAD</keyword>
<dbReference type="InterPro" id="IPR036291">
    <property type="entry name" value="NAD(P)-bd_dom_sf"/>
</dbReference>
<dbReference type="Gene3D" id="1.10.1040.10">
    <property type="entry name" value="N-(1-d-carboxylethyl)-l-norvaline Dehydrogenase, domain 2"/>
    <property type="match status" value="1"/>
</dbReference>
<keyword evidence="5" id="KW-0560">Oxidoreductase</keyword>
<dbReference type="AlphaFoldDB" id="A0A6A5GL82"/>
<feature type="compositionally biased region" description="Basic and acidic residues" evidence="8">
    <location>
        <begin position="346"/>
        <end position="355"/>
    </location>
</feature>
<dbReference type="GO" id="GO:0050661">
    <property type="term" value="F:NADP binding"/>
    <property type="evidence" value="ECO:0007669"/>
    <property type="project" value="InterPro"/>
</dbReference>
<dbReference type="SUPFAM" id="SSF48179">
    <property type="entry name" value="6-phosphogluconate dehydrogenase C-terminal domain-like"/>
    <property type="match status" value="1"/>
</dbReference>
<proteinExistence type="inferred from homology"/>
<dbReference type="GO" id="GO:0008442">
    <property type="term" value="F:3-hydroxyisobutyrate dehydrogenase activity"/>
    <property type="evidence" value="ECO:0007669"/>
    <property type="project" value="UniProtKB-EC"/>
</dbReference>
<dbReference type="KEGG" id="crq:GCK72_021864"/>
<dbReference type="PROSITE" id="PS00895">
    <property type="entry name" value="3_HYDROXYISOBUT_DH"/>
    <property type="match status" value="1"/>
</dbReference>
<dbReference type="InterPro" id="IPR008927">
    <property type="entry name" value="6-PGluconate_DH-like_C_sf"/>
</dbReference>
<feature type="domain" description="6-phosphogluconate dehydrogenase NADP-binding" evidence="9">
    <location>
        <begin position="5"/>
        <end position="163"/>
    </location>
</feature>
<dbReference type="Pfam" id="PF03446">
    <property type="entry name" value="NAD_binding_2"/>
    <property type="match status" value="1"/>
</dbReference>
<keyword evidence="4" id="KW-0101">Branched-chain amino acid catabolism</keyword>
<dbReference type="RefSeq" id="XP_053583456.1">
    <property type="nucleotide sequence ID" value="XM_053734543.1"/>
</dbReference>
<comment type="caution">
    <text evidence="11">The sequence shown here is derived from an EMBL/GenBank/DDBJ whole genome shotgun (WGS) entry which is preliminary data.</text>
</comment>
<evidence type="ECO:0000256" key="1">
    <source>
        <dbReference type="ARBA" id="ARBA00005109"/>
    </source>
</evidence>
<name>A0A6A5GL82_CAERE</name>
<feature type="domain" description="3-hydroxyisobutyrate dehydrogenase-like NAD-binding" evidence="10">
    <location>
        <begin position="166"/>
        <end position="220"/>
    </location>
</feature>
<evidence type="ECO:0000256" key="2">
    <source>
        <dbReference type="ARBA" id="ARBA00006013"/>
    </source>
</evidence>
<dbReference type="SUPFAM" id="SSF51735">
    <property type="entry name" value="NAD(P)-binding Rossmann-fold domains"/>
    <property type="match status" value="1"/>
</dbReference>
<evidence type="ECO:0000259" key="10">
    <source>
        <dbReference type="Pfam" id="PF14833"/>
    </source>
</evidence>
<protein>
    <recommendedName>
        <fullName evidence="3">3-hydroxyisobutyrate dehydrogenase</fullName>
        <ecNumber evidence="3">1.1.1.31</ecNumber>
    </recommendedName>
</protein>
<dbReference type="GO" id="GO:0005739">
    <property type="term" value="C:mitochondrion"/>
    <property type="evidence" value="ECO:0007669"/>
    <property type="project" value="TreeGrafter"/>
</dbReference>
<feature type="region of interest" description="Disordered" evidence="8">
    <location>
        <begin position="295"/>
        <end position="362"/>
    </location>
</feature>
<dbReference type="CTD" id="78777348"/>
<gene>
    <name evidence="11" type="ORF">GCK72_021864</name>
</gene>
<dbReference type="Proteomes" id="UP000483820">
    <property type="component" value="Chromosome V"/>
</dbReference>
<evidence type="ECO:0000256" key="6">
    <source>
        <dbReference type="ARBA" id="ARBA00023027"/>
    </source>
</evidence>
<comment type="similarity">
    <text evidence="2">Belongs to the HIBADH-related family. 3-hydroxyisobutyrate dehydrogenase subfamily.</text>
</comment>
<accession>A0A6A5GL82</accession>
<dbReference type="Gene3D" id="3.40.50.720">
    <property type="entry name" value="NAD(P)-binding Rossmann-like Domain"/>
    <property type="match status" value="1"/>
</dbReference>
<evidence type="ECO:0000313" key="12">
    <source>
        <dbReference type="Proteomes" id="UP000483820"/>
    </source>
</evidence>
<evidence type="ECO:0000259" key="9">
    <source>
        <dbReference type="Pfam" id="PF03446"/>
    </source>
</evidence>
<dbReference type="InterPro" id="IPR006115">
    <property type="entry name" value="6PGDH_NADP-bd"/>
</dbReference>
<evidence type="ECO:0000256" key="4">
    <source>
        <dbReference type="ARBA" id="ARBA00022456"/>
    </source>
</evidence>
<dbReference type="InterPro" id="IPR029154">
    <property type="entry name" value="HIBADH-like_NADP-bd"/>
</dbReference>
<dbReference type="PANTHER" id="PTHR22981:SF7">
    <property type="entry name" value="3-HYDROXYISOBUTYRATE DEHYDROGENASE, MITOCHONDRIAL"/>
    <property type="match status" value="1"/>
</dbReference>
<dbReference type="GO" id="GO:0051287">
    <property type="term" value="F:NAD binding"/>
    <property type="evidence" value="ECO:0007669"/>
    <property type="project" value="InterPro"/>
</dbReference>
<dbReference type="InterPro" id="IPR013328">
    <property type="entry name" value="6PGD_dom2"/>
</dbReference>